<evidence type="ECO:0000256" key="4">
    <source>
        <dbReference type="ARBA" id="ARBA00022692"/>
    </source>
</evidence>
<dbReference type="InterPro" id="IPR037066">
    <property type="entry name" value="Plug_dom_sf"/>
</dbReference>
<evidence type="ECO:0000259" key="12">
    <source>
        <dbReference type="Pfam" id="PF00593"/>
    </source>
</evidence>
<dbReference type="Pfam" id="PF07715">
    <property type="entry name" value="Plug"/>
    <property type="match status" value="1"/>
</dbReference>
<evidence type="ECO:0000259" key="13">
    <source>
        <dbReference type="Pfam" id="PF07715"/>
    </source>
</evidence>
<protein>
    <submittedName>
        <fullName evidence="14">TonB-dependent receptor</fullName>
    </submittedName>
</protein>
<keyword evidence="2 9" id="KW-0813">Transport</keyword>
<dbReference type="PANTHER" id="PTHR47234">
    <property type="match status" value="1"/>
</dbReference>
<comment type="caution">
    <text evidence="14">The sequence shown here is derived from an EMBL/GenBank/DDBJ whole genome shotgun (WGS) entry which is preliminary data.</text>
</comment>
<reference evidence="14 15" key="1">
    <citation type="submission" date="2021-08" db="EMBL/GenBank/DDBJ databases">
        <authorList>
            <person name="Tuo L."/>
        </authorList>
    </citation>
    <scope>NUCLEOTIDE SEQUENCE [LARGE SCALE GENOMIC DNA]</scope>
    <source>
        <strain evidence="14 15">JCM 31229</strain>
    </source>
</reference>
<dbReference type="Pfam" id="PF00593">
    <property type="entry name" value="TonB_dep_Rec_b-barrel"/>
    <property type="match status" value="1"/>
</dbReference>
<keyword evidence="7 9" id="KW-0472">Membrane</keyword>
<feature type="domain" description="TonB-dependent receptor plug" evidence="13">
    <location>
        <begin position="86"/>
        <end position="199"/>
    </location>
</feature>
<dbReference type="InterPro" id="IPR039426">
    <property type="entry name" value="TonB-dep_rcpt-like"/>
</dbReference>
<comment type="subcellular location">
    <subcellularLocation>
        <location evidence="1 9">Cell outer membrane</location>
        <topology evidence="1 9">Multi-pass membrane protein</topology>
    </subcellularLocation>
</comment>
<dbReference type="InterPro" id="IPR036942">
    <property type="entry name" value="Beta-barrel_TonB_sf"/>
</dbReference>
<dbReference type="SUPFAM" id="SSF56935">
    <property type="entry name" value="Porins"/>
    <property type="match status" value="1"/>
</dbReference>
<dbReference type="Gene3D" id="2.40.170.20">
    <property type="entry name" value="TonB-dependent receptor, beta-barrel domain"/>
    <property type="match status" value="1"/>
</dbReference>
<evidence type="ECO:0000256" key="11">
    <source>
        <dbReference type="RuleBase" id="RU003357"/>
    </source>
</evidence>
<evidence type="ECO:0000313" key="14">
    <source>
        <dbReference type="EMBL" id="MBY8825701.1"/>
    </source>
</evidence>
<dbReference type="EMBL" id="JAINVV010000013">
    <property type="protein sequence ID" value="MBY8825701.1"/>
    <property type="molecule type" value="Genomic_DNA"/>
</dbReference>
<dbReference type="InterPro" id="IPR000531">
    <property type="entry name" value="Beta-barrel_TonB"/>
</dbReference>
<dbReference type="Proteomes" id="UP000706039">
    <property type="component" value="Unassembled WGS sequence"/>
</dbReference>
<keyword evidence="5" id="KW-0732">Signal</keyword>
<dbReference type="PROSITE" id="PS52016">
    <property type="entry name" value="TONB_DEPENDENT_REC_3"/>
    <property type="match status" value="1"/>
</dbReference>
<evidence type="ECO:0000256" key="9">
    <source>
        <dbReference type="PROSITE-ProRule" id="PRU01360"/>
    </source>
</evidence>
<keyword evidence="15" id="KW-1185">Reference proteome</keyword>
<feature type="domain" description="TonB-dependent receptor-like beta-barrel" evidence="12">
    <location>
        <begin position="546"/>
        <end position="1013"/>
    </location>
</feature>
<keyword evidence="14" id="KW-0675">Receptor</keyword>
<organism evidence="14 15">
    <name type="scientific">Sphingomonas colocasiae</name>
    <dbReference type="NCBI Taxonomy" id="1848973"/>
    <lineage>
        <taxon>Bacteria</taxon>
        <taxon>Pseudomonadati</taxon>
        <taxon>Pseudomonadota</taxon>
        <taxon>Alphaproteobacteria</taxon>
        <taxon>Sphingomonadales</taxon>
        <taxon>Sphingomonadaceae</taxon>
        <taxon>Sphingomonas</taxon>
    </lineage>
</organism>
<evidence type="ECO:0000313" key="15">
    <source>
        <dbReference type="Proteomes" id="UP000706039"/>
    </source>
</evidence>
<evidence type="ECO:0000256" key="8">
    <source>
        <dbReference type="ARBA" id="ARBA00023237"/>
    </source>
</evidence>
<evidence type="ECO:0000256" key="3">
    <source>
        <dbReference type="ARBA" id="ARBA00022452"/>
    </source>
</evidence>
<evidence type="ECO:0000256" key="2">
    <source>
        <dbReference type="ARBA" id="ARBA00022448"/>
    </source>
</evidence>
<proteinExistence type="inferred from homology"/>
<dbReference type="PROSITE" id="PS01156">
    <property type="entry name" value="TONB_DEPENDENT_REC_2"/>
    <property type="match status" value="1"/>
</dbReference>
<dbReference type="Gene3D" id="2.170.130.10">
    <property type="entry name" value="TonB-dependent receptor, plug domain"/>
    <property type="match status" value="1"/>
</dbReference>
<sequence>MEDVRPVRTRGAKGQLGVIAALDRLLAGSDLASYVDASGAVAIRRRQGAAAGQPAATDAVAMEGPAAEEAPAIVVTGSRIQRVNVESPVPVTTMRGEEFFQTGNTSVGEVLNEMPSFRSTVTQANSTRILGGSGLNLLDLRGLGTDRTLVLQNGRRHIAGSPNGSAPDVNAIPTELIERVDIVTGGSSAVYGSDAIAGVVNFVLKRDFEGLRMRGQGGISRYGDAGQYFLSATAGTNFGDGRGNVVVSAEFAKQDDWYASQRPDYNRLTAYLQVDQDAPGLPNGSDGVPDRRLFSDIRYLDASNGGQYVVLAPGADGHLPAYLFQPDGSLVLQTGDRIGLAPFGFYQGGNGSNLQEGRQLGLAPDVRRYSINLLSHFTVSEAFEPFIEAKFVRSDALGSSVGPFFSIADRSPRESYRTDNPYLSAAAADLIRQTMGIPAGQDAPFYFARNFLELGTRQEATRRDTWRVVGGARGRFNGDWRYEASVNVAEVDTRTRILGNVDMQRYLLAIDTVRDPATDRIVCRSTLNPAAARTYEGATNQAFAAGRLAADVAACAPLNPFGEGNISQAAKDYLLTDSIARSKLSQFVFNAFVNGDSSDWFELPGGPVGFAIGAEYRRERLRNTQDPLVEAGLTFYTPAPAFRPPAFEVKEVFGEISLPLLANQPFFRELTVNAAARAADYRGRAGTVLAWNGGVEWAPVDDLRFRANYATAVRAPNQVEVYRPYSQRYSAGLISDPCSVQNIGAGSSTRAANCRAAGVPDGFDKIYMTSFPYQSGGNPELREERSKSLTAGLVFQPRWIRGLSLTVDYYDIKVDDVITSPGVQQVLNACYDAAGIDNQFCRSFSRNIGSAPGPNGEKRGEIIQNSLTLGPLNYAALKTRGVDIGAAFRRKIADVATIGLRLNYTHVLQNDAFLNPETPERADRNLEEIGYPRNAFNLAVDIERGPITLGYQLKYVGRMTPGAIENIKSVQGRPAEDLDAFDVRYLPSVVYHDVRLSFDVDARFNTYVGVDNLGNRRPPAGLVGITPGSGVYSNIGRFFYVGAAARF</sequence>
<feature type="short sequence motif" description="TonB C-terminal box" evidence="10">
    <location>
        <begin position="1030"/>
        <end position="1047"/>
    </location>
</feature>
<dbReference type="Gene3D" id="3.55.50.30">
    <property type="match status" value="1"/>
</dbReference>
<keyword evidence="6 11" id="KW-0798">TonB box</keyword>
<evidence type="ECO:0000256" key="1">
    <source>
        <dbReference type="ARBA" id="ARBA00004571"/>
    </source>
</evidence>
<evidence type="ECO:0000256" key="7">
    <source>
        <dbReference type="ARBA" id="ARBA00023136"/>
    </source>
</evidence>
<evidence type="ECO:0000256" key="10">
    <source>
        <dbReference type="PROSITE-ProRule" id="PRU10144"/>
    </source>
</evidence>
<dbReference type="InterPro" id="IPR010917">
    <property type="entry name" value="TonB_rcpt_CS"/>
</dbReference>
<name>A0ABS7PWG2_9SPHN</name>
<gene>
    <name evidence="14" type="ORF">K7G82_25590</name>
</gene>
<keyword evidence="8 9" id="KW-0998">Cell outer membrane</keyword>
<keyword evidence="3 9" id="KW-1134">Transmembrane beta strand</keyword>
<dbReference type="PANTHER" id="PTHR47234:SF2">
    <property type="entry name" value="TONB-DEPENDENT RECEPTOR"/>
    <property type="match status" value="1"/>
</dbReference>
<evidence type="ECO:0000256" key="5">
    <source>
        <dbReference type="ARBA" id="ARBA00022729"/>
    </source>
</evidence>
<accession>A0ABS7PWG2</accession>
<comment type="similarity">
    <text evidence="9 11">Belongs to the TonB-dependent receptor family.</text>
</comment>
<keyword evidence="4 9" id="KW-0812">Transmembrane</keyword>
<dbReference type="InterPro" id="IPR012910">
    <property type="entry name" value="Plug_dom"/>
</dbReference>
<evidence type="ECO:0000256" key="6">
    <source>
        <dbReference type="ARBA" id="ARBA00023077"/>
    </source>
</evidence>